<dbReference type="AlphaFoldDB" id="A0AAV6YA85"/>
<evidence type="ECO:0000313" key="2">
    <source>
        <dbReference type="EMBL" id="KAG8388245.1"/>
    </source>
</evidence>
<gene>
    <name evidence="2" type="ORF">BUALT_Bualt02G0105700</name>
</gene>
<dbReference type="PANTHER" id="PTHR33052">
    <property type="entry name" value="DUF4228 DOMAIN PROTEIN-RELATED"/>
    <property type="match status" value="1"/>
</dbReference>
<feature type="region of interest" description="Disordered" evidence="1">
    <location>
        <begin position="131"/>
        <end position="212"/>
    </location>
</feature>
<evidence type="ECO:0000313" key="3">
    <source>
        <dbReference type="Proteomes" id="UP000826271"/>
    </source>
</evidence>
<reference evidence="2" key="1">
    <citation type="submission" date="2019-10" db="EMBL/GenBank/DDBJ databases">
        <authorList>
            <person name="Zhang R."/>
            <person name="Pan Y."/>
            <person name="Wang J."/>
            <person name="Ma R."/>
            <person name="Yu S."/>
        </authorList>
    </citation>
    <scope>NUCLEOTIDE SEQUENCE</scope>
    <source>
        <strain evidence="2">LA-IB0</strain>
        <tissue evidence="2">Leaf</tissue>
    </source>
</reference>
<keyword evidence="3" id="KW-1185">Reference proteome</keyword>
<feature type="compositionally biased region" description="Basic and acidic residues" evidence="1">
    <location>
        <begin position="158"/>
        <end position="174"/>
    </location>
</feature>
<accession>A0AAV6YA85</accession>
<organism evidence="2 3">
    <name type="scientific">Buddleja alternifolia</name>
    <dbReference type="NCBI Taxonomy" id="168488"/>
    <lineage>
        <taxon>Eukaryota</taxon>
        <taxon>Viridiplantae</taxon>
        <taxon>Streptophyta</taxon>
        <taxon>Embryophyta</taxon>
        <taxon>Tracheophyta</taxon>
        <taxon>Spermatophyta</taxon>
        <taxon>Magnoliopsida</taxon>
        <taxon>eudicotyledons</taxon>
        <taxon>Gunneridae</taxon>
        <taxon>Pentapetalae</taxon>
        <taxon>asterids</taxon>
        <taxon>lamiids</taxon>
        <taxon>Lamiales</taxon>
        <taxon>Scrophulariaceae</taxon>
        <taxon>Buddlejeae</taxon>
        <taxon>Buddleja</taxon>
    </lineage>
</organism>
<evidence type="ECO:0000256" key="1">
    <source>
        <dbReference type="SAM" id="MobiDB-lite"/>
    </source>
</evidence>
<comment type="caution">
    <text evidence="2">The sequence shown here is derived from an EMBL/GenBank/DDBJ whole genome shotgun (WGS) entry which is preliminary data.</text>
</comment>
<dbReference type="Pfam" id="PF14009">
    <property type="entry name" value="PADRE"/>
    <property type="match status" value="1"/>
</dbReference>
<protein>
    <submittedName>
        <fullName evidence="2">Uncharacterized protein</fullName>
    </submittedName>
</protein>
<sequence>MKSISSWLCTNNTKNLFVKIVHPGGHVELHDRPILARELLNRNPKCCVAHPNVFQQPYAIVSPETLLMLGQKYYVVPLGTIRKLQVKYPRSLFREKHRENDLDKENTEKTNDCDDSERSACWLFRNSKNGAREEKGENGCLKSMSSGIRSKGSFSKSSSEDTSKTSRQKSDNDKNSSGGVGNGGSSSPGRLSLASIDNWQPGLESVIEEVKD</sequence>
<dbReference type="InterPro" id="IPR025322">
    <property type="entry name" value="PADRE_dom"/>
</dbReference>
<feature type="compositionally biased region" description="Low complexity" evidence="1">
    <location>
        <begin position="142"/>
        <end position="157"/>
    </location>
</feature>
<dbReference type="Proteomes" id="UP000826271">
    <property type="component" value="Unassembled WGS sequence"/>
</dbReference>
<dbReference type="EMBL" id="WHWC01000002">
    <property type="protein sequence ID" value="KAG8388245.1"/>
    <property type="molecule type" value="Genomic_DNA"/>
</dbReference>
<proteinExistence type="predicted"/>
<name>A0AAV6YA85_9LAMI</name>